<dbReference type="GO" id="GO:0051707">
    <property type="term" value="P:response to other organism"/>
    <property type="evidence" value="ECO:0007669"/>
    <property type="project" value="UniProtKB-ARBA"/>
</dbReference>
<evidence type="ECO:0000256" key="6">
    <source>
        <dbReference type="ARBA" id="ARBA00022989"/>
    </source>
</evidence>
<comment type="subcellular location">
    <subcellularLocation>
        <location evidence="2">Cell envelope</location>
    </subcellularLocation>
    <subcellularLocation>
        <location evidence="1">Membrane</location>
        <topology evidence="1">Single-pass membrane protein</topology>
    </subcellularLocation>
</comment>
<gene>
    <name evidence="10" type="ORF">MIMGU_mgv1a024763mg</name>
</gene>
<keyword evidence="3" id="KW-0433">Leucine-rich repeat</keyword>
<dbReference type="GO" id="GO:0006952">
    <property type="term" value="P:defense response"/>
    <property type="evidence" value="ECO:0007669"/>
    <property type="project" value="UniProtKB-ARBA"/>
</dbReference>
<comment type="similarity">
    <text evidence="8">Belongs to the polygalacturonase-inhibiting protein family.</text>
</comment>
<dbReference type="STRING" id="4155.A0A022RHM9"/>
<dbReference type="Pfam" id="PF13855">
    <property type="entry name" value="LRR_8"/>
    <property type="match status" value="1"/>
</dbReference>
<dbReference type="InterPro" id="IPR051848">
    <property type="entry name" value="PGIP"/>
</dbReference>
<dbReference type="InterPro" id="IPR032675">
    <property type="entry name" value="LRR_dom_sf"/>
</dbReference>
<dbReference type="PANTHER" id="PTHR48059">
    <property type="entry name" value="POLYGALACTURONASE INHIBITOR 1"/>
    <property type="match status" value="1"/>
</dbReference>
<evidence type="ECO:0000256" key="7">
    <source>
        <dbReference type="ARBA" id="ARBA00023136"/>
    </source>
</evidence>
<keyword evidence="11" id="KW-1185">Reference proteome</keyword>
<feature type="non-terminal residue" evidence="10">
    <location>
        <position position="546"/>
    </location>
</feature>
<proteinExistence type="inferred from homology"/>
<dbReference type="EMBL" id="KI630437">
    <property type="protein sequence ID" value="EYU39907.1"/>
    <property type="molecule type" value="Genomic_DNA"/>
</dbReference>
<evidence type="ECO:0000259" key="9">
    <source>
        <dbReference type="Pfam" id="PF08263"/>
    </source>
</evidence>
<keyword evidence="4" id="KW-0812">Transmembrane</keyword>
<evidence type="ECO:0000256" key="8">
    <source>
        <dbReference type="ARBA" id="ARBA00038043"/>
    </source>
</evidence>
<dbReference type="AlphaFoldDB" id="A0A022RHM9"/>
<accession>A0A022RHM9</accession>
<dbReference type="Proteomes" id="UP000030748">
    <property type="component" value="Unassembled WGS sequence"/>
</dbReference>
<dbReference type="eggNOG" id="ENOG502QRQP">
    <property type="taxonomic scope" value="Eukaryota"/>
</dbReference>
<keyword evidence="5" id="KW-0677">Repeat</keyword>
<dbReference type="InterPro" id="IPR013210">
    <property type="entry name" value="LRR_N_plant-typ"/>
</dbReference>
<dbReference type="GO" id="GO:0016020">
    <property type="term" value="C:membrane"/>
    <property type="evidence" value="ECO:0007669"/>
    <property type="project" value="UniProtKB-SubCell"/>
</dbReference>
<dbReference type="InterPro" id="IPR003591">
    <property type="entry name" value="Leu-rich_rpt_typical-subtyp"/>
</dbReference>
<reference evidence="10 11" key="1">
    <citation type="journal article" date="2013" name="Proc. Natl. Acad. Sci. U.S.A.">
        <title>Fine-scale variation in meiotic recombination in Mimulus inferred from population shotgun sequencing.</title>
        <authorList>
            <person name="Hellsten U."/>
            <person name="Wright K.M."/>
            <person name="Jenkins J."/>
            <person name="Shu S."/>
            <person name="Yuan Y."/>
            <person name="Wessler S.R."/>
            <person name="Schmutz J."/>
            <person name="Willis J.H."/>
            <person name="Rokhsar D.S."/>
        </authorList>
    </citation>
    <scope>NUCLEOTIDE SEQUENCE [LARGE SCALE GENOMIC DNA]</scope>
    <source>
        <strain evidence="11">cv. DUN x IM62</strain>
    </source>
</reference>
<evidence type="ECO:0000313" key="10">
    <source>
        <dbReference type="EMBL" id="EYU39907.1"/>
    </source>
</evidence>
<dbReference type="SMART" id="SM00369">
    <property type="entry name" value="LRR_TYP"/>
    <property type="match status" value="5"/>
</dbReference>
<feature type="domain" description="Leucine-rich repeat-containing N-terminal plant-type" evidence="9">
    <location>
        <begin position="20"/>
        <end position="58"/>
    </location>
</feature>
<name>A0A022RHM9_ERYGU</name>
<protein>
    <recommendedName>
        <fullName evidence="9">Leucine-rich repeat-containing N-terminal plant-type domain-containing protein</fullName>
    </recommendedName>
</protein>
<dbReference type="FunFam" id="3.80.10.10:FF:000095">
    <property type="entry name" value="LRR receptor-like serine/threonine-protein kinase GSO1"/>
    <property type="match status" value="2"/>
</dbReference>
<sequence length="546" mass="61615">MAMSDNKMGEEDEFGVERCHPNDKKALLQIKKDLNTPPNSNLISSWDWDPLVDCCDWDNIVRCGGAADRIILFNLILADLNHLPIPAAVSDLEYLEELYLHSTNLTGEIPKEITKLSHLKYLDLRFNHLSGNIPSFLSRLQTLTSLDLSNNDFTGSIPASISQLPNLNTLFLNRNKLTGEIPGSFSDFRQPKFYIDLSGNRLAGEIPSRLGNVDFQVIDVSRNRLVGDISFLFGMNKSLIYADFSRNLLEFDFSKVEYFPVSLSTLDLSHNRVTGRLPEGLVKSNIGRLNVSYNRLCADFNRLIPAAVFDLVFLQELILHKANFTGRIPQAITNLSHLKILDLSWNRLSGNIPPFLSQLSKLELIELSFNNFTGSIPASLSQLQNLTGLFLGRNKLTGQIPETFADFRQRDFYLHMSHNQLSGEIPKKMGHANITDIDVSRNRLEGDISFLFGKNTSLIYADFSRNLFRFDFSKVEYFSKSLRGLDLNHNMITGSLAVGLVDSSLDRLNVSYNRMCGRIPVGGRLQEFETTSYFHNRCLCGAPLLE</sequence>
<dbReference type="Pfam" id="PF00560">
    <property type="entry name" value="LRR_1"/>
    <property type="match status" value="6"/>
</dbReference>
<evidence type="ECO:0000256" key="2">
    <source>
        <dbReference type="ARBA" id="ARBA00004196"/>
    </source>
</evidence>
<keyword evidence="7" id="KW-0472">Membrane</keyword>
<dbReference type="PANTHER" id="PTHR48059:SF4">
    <property type="entry name" value="POLYGALACTURONASE INHIBITOR 1-RELATED"/>
    <property type="match status" value="1"/>
</dbReference>
<keyword evidence="6" id="KW-1133">Transmembrane helix</keyword>
<evidence type="ECO:0000256" key="3">
    <source>
        <dbReference type="ARBA" id="ARBA00022614"/>
    </source>
</evidence>
<dbReference type="PROSITE" id="PS51450">
    <property type="entry name" value="LRR"/>
    <property type="match status" value="1"/>
</dbReference>
<dbReference type="PRINTS" id="PR00019">
    <property type="entry name" value="LEURICHRPT"/>
</dbReference>
<dbReference type="Gene3D" id="3.80.10.10">
    <property type="entry name" value="Ribonuclease Inhibitor"/>
    <property type="match status" value="2"/>
</dbReference>
<organism evidence="10 11">
    <name type="scientific">Erythranthe guttata</name>
    <name type="common">Yellow monkey flower</name>
    <name type="synonym">Mimulus guttatus</name>
    <dbReference type="NCBI Taxonomy" id="4155"/>
    <lineage>
        <taxon>Eukaryota</taxon>
        <taxon>Viridiplantae</taxon>
        <taxon>Streptophyta</taxon>
        <taxon>Embryophyta</taxon>
        <taxon>Tracheophyta</taxon>
        <taxon>Spermatophyta</taxon>
        <taxon>Magnoliopsida</taxon>
        <taxon>eudicotyledons</taxon>
        <taxon>Gunneridae</taxon>
        <taxon>Pentapetalae</taxon>
        <taxon>asterids</taxon>
        <taxon>lamiids</taxon>
        <taxon>Lamiales</taxon>
        <taxon>Phrymaceae</taxon>
        <taxon>Erythranthe</taxon>
    </lineage>
</organism>
<evidence type="ECO:0000256" key="1">
    <source>
        <dbReference type="ARBA" id="ARBA00004167"/>
    </source>
</evidence>
<dbReference type="SUPFAM" id="SSF52058">
    <property type="entry name" value="L domain-like"/>
    <property type="match status" value="2"/>
</dbReference>
<dbReference type="InterPro" id="IPR001611">
    <property type="entry name" value="Leu-rich_rpt"/>
</dbReference>
<evidence type="ECO:0000313" key="11">
    <source>
        <dbReference type="Proteomes" id="UP000030748"/>
    </source>
</evidence>
<evidence type="ECO:0000256" key="4">
    <source>
        <dbReference type="ARBA" id="ARBA00022692"/>
    </source>
</evidence>
<dbReference type="Pfam" id="PF08263">
    <property type="entry name" value="LRRNT_2"/>
    <property type="match status" value="1"/>
</dbReference>
<evidence type="ECO:0000256" key="5">
    <source>
        <dbReference type="ARBA" id="ARBA00022737"/>
    </source>
</evidence>